<name>A0A6M3J3X4_9ZZZZ</name>
<proteinExistence type="predicted"/>
<accession>A0A6M3J3X4</accession>
<dbReference type="EMBL" id="MT141524">
    <property type="protein sequence ID" value="QJA64699.1"/>
    <property type="molecule type" value="Genomic_DNA"/>
</dbReference>
<gene>
    <name evidence="2" type="ORF">MM415B00475_0033</name>
</gene>
<protein>
    <submittedName>
        <fullName evidence="2">Uncharacterized protein</fullName>
    </submittedName>
</protein>
<organism evidence="2">
    <name type="scientific">viral metagenome</name>
    <dbReference type="NCBI Taxonomy" id="1070528"/>
    <lineage>
        <taxon>unclassified sequences</taxon>
        <taxon>metagenomes</taxon>
        <taxon>organismal metagenomes</taxon>
    </lineage>
</organism>
<dbReference type="AlphaFoldDB" id="A0A6M3J3X4"/>
<sequence length="435" mass="47107">MREYFRKPNVAKSYSDMLDGTSEKQMQVQSNIYKHSELKKPYESSSYDDMEQMWQPDFKVPRIDPWHWDYPKDKGYTGIRYSSHTTPGRSRTTSNAGGVDTTYSSGNTKTTYKTVSETTTYGAKIKKTYYSGKNKTIPGGGKKTCFDLWKSLFGNWAGGFIDSAAARNVNEYAKQCPVIFYPPEDCCKGTSISSSNKFVKPANTPSGCTYSWTKKFTGKVGNTCTYKMEARTIWNTKPCATKTVSGPCGDIPTYDDKFIVRTVPCGGESIGYVSQQMGVNDVQPLTVVDPVPGGSYTWEVASGGGSITSDGVYTAPASNAECAGNPTISLLCNGVETATLQLAVNAGLTTAAFRKRCSIPLHSPHPYAYCCSNRGRCSGSYIDATSAICLEHCGVASGGVVSYNECAYGGGEADGIYDVRTPAQKTAGCCPMQLL</sequence>
<evidence type="ECO:0000313" key="2">
    <source>
        <dbReference type="EMBL" id="QJA64699.1"/>
    </source>
</evidence>
<evidence type="ECO:0000256" key="1">
    <source>
        <dbReference type="SAM" id="MobiDB-lite"/>
    </source>
</evidence>
<reference evidence="2" key="1">
    <citation type="submission" date="2020-03" db="EMBL/GenBank/DDBJ databases">
        <title>The deep terrestrial virosphere.</title>
        <authorList>
            <person name="Holmfeldt K."/>
            <person name="Nilsson E."/>
            <person name="Simone D."/>
            <person name="Lopez-Fernandez M."/>
            <person name="Wu X."/>
            <person name="de Brujin I."/>
            <person name="Lundin D."/>
            <person name="Andersson A."/>
            <person name="Bertilsson S."/>
            <person name="Dopson M."/>
        </authorList>
    </citation>
    <scope>NUCLEOTIDE SEQUENCE</scope>
    <source>
        <strain evidence="2">MM415B00475</strain>
    </source>
</reference>
<feature type="region of interest" description="Disordered" evidence="1">
    <location>
        <begin position="81"/>
        <end position="101"/>
    </location>
</feature>